<evidence type="ECO:0000313" key="12">
    <source>
        <dbReference type="Proteomes" id="UP001285354"/>
    </source>
</evidence>
<protein>
    <recommendedName>
        <fullName evidence="3">Phosphoribosylglycinamide formyltransferase</fullName>
        <ecNumber evidence="2">2.1.2.2</ecNumber>
    </recommendedName>
    <alternativeName>
        <fullName evidence="8">5'-phosphoribosylglycinamide transformylase</fullName>
    </alternativeName>
    <alternativeName>
        <fullName evidence="7">GAR transformylase</fullName>
    </alternativeName>
</protein>
<dbReference type="Proteomes" id="UP001285354">
    <property type="component" value="Unassembled WGS sequence"/>
</dbReference>
<feature type="domain" description="Formyl transferase N-terminal" evidence="10">
    <location>
        <begin position="8"/>
        <end position="208"/>
    </location>
</feature>
<comment type="caution">
    <text evidence="11">The sequence shown here is derived from an EMBL/GenBank/DDBJ whole genome shotgun (WGS) entry which is preliminary data.</text>
</comment>
<name>A0AAD9W9Y2_9HELO</name>
<evidence type="ECO:0000256" key="3">
    <source>
        <dbReference type="ARBA" id="ARBA00022076"/>
    </source>
</evidence>
<evidence type="ECO:0000256" key="8">
    <source>
        <dbReference type="ARBA" id="ARBA00041682"/>
    </source>
</evidence>
<dbReference type="NCBIfam" id="TIGR00639">
    <property type="entry name" value="PurN"/>
    <property type="match status" value="1"/>
</dbReference>
<evidence type="ECO:0000259" key="10">
    <source>
        <dbReference type="Pfam" id="PF00551"/>
    </source>
</evidence>
<dbReference type="PANTHER" id="PTHR43369">
    <property type="entry name" value="PHOSPHORIBOSYLGLYCINAMIDE FORMYLTRANSFERASE"/>
    <property type="match status" value="1"/>
</dbReference>
<dbReference type="GO" id="GO:0004644">
    <property type="term" value="F:phosphoribosylglycinamide formyltransferase activity"/>
    <property type="evidence" value="ECO:0007669"/>
    <property type="project" value="UniProtKB-EC"/>
</dbReference>
<dbReference type="GO" id="GO:0006189">
    <property type="term" value="P:'de novo' IMP biosynthetic process"/>
    <property type="evidence" value="ECO:0007669"/>
    <property type="project" value="InterPro"/>
</dbReference>
<dbReference type="Pfam" id="PF00551">
    <property type="entry name" value="Formyl_trans_N"/>
    <property type="match status" value="1"/>
</dbReference>
<evidence type="ECO:0000256" key="1">
    <source>
        <dbReference type="ARBA" id="ARBA00005054"/>
    </source>
</evidence>
<evidence type="ECO:0000313" key="11">
    <source>
        <dbReference type="EMBL" id="KAK2623610.1"/>
    </source>
</evidence>
<evidence type="ECO:0000256" key="5">
    <source>
        <dbReference type="ARBA" id="ARBA00022755"/>
    </source>
</evidence>
<comment type="pathway">
    <text evidence="1">Purine metabolism; IMP biosynthesis via de novo pathway; N(2)-formyl-N(1)-(5-phospho-D-ribosyl)glycinamide from N(1)-(5-phospho-D-ribosyl)glycinamide (10-formyl THF route): step 1/1.</text>
</comment>
<evidence type="ECO:0000256" key="7">
    <source>
        <dbReference type="ARBA" id="ARBA00041324"/>
    </source>
</evidence>
<keyword evidence="5" id="KW-0658">Purine biosynthesis</keyword>
<dbReference type="AlphaFoldDB" id="A0AAD9W9Y2"/>
<evidence type="ECO:0000256" key="2">
    <source>
        <dbReference type="ARBA" id="ARBA00012254"/>
    </source>
</evidence>
<dbReference type="FunFam" id="3.40.50.170:FF:000009">
    <property type="entry name" value="Phosphoribosylglycinamide formyltransferase (Eurofung)"/>
    <property type="match status" value="1"/>
</dbReference>
<dbReference type="InterPro" id="IPR004607">
    <property type="entry name" value="GART"/>
</dbReference>
<organism evidence="11 12">
    <name type="scientific">Diplocarpon rosae</name>
    <dbReference type="NCBI Taxonomy" id="946125"/>
    <lineage>
        <taxon>Eukaryota</taxon>
        <taxon>Fungi</taxon>
        <taxon>Dikarya</taxon>
        <taxon>Ascomycota</taxon>
        <taxon>Pezizomycotina</taxon>
        <taxon>Leotiomycetes</taxon>
        <taxon>Helotiales</taxon>
        <taxon>Drepanopezizaceae</taxon>
        <taxon>Diplocarpon</taxon>
    </lineage>
</organism>
<evidence type="ECO:0000256" key="4">
    <source>
        <dbReference type="ARBA" id="ARBA00022679"/>
    </source>
</evidence>
<evidence type="ECO:0000256" key="9">
    <source>
        <dbReference type="ARBA" id="ARBA00047664"/>
    </source>
</evidence>
<dbReference type="EMBL" id="JAUBYV010000012">
    <property type="protein sequence ID" value="KAK2623610.1"/>
    <property type="molecule type" value="Genomic_DNA"/>
</dbReference>
<dbReference type="InterPro" id="IPR036477">
    <property type="entry name" value="Formyl_transf_N_sf"/>
</dbReference>
<evidence type="ECO:0000256" key="6">
    <source>
        <dbReference type="ARBA" id="ARBA00038440"/>
    </source>
</evidence>
<dbReference type="GO" id="GO:0005737">
    <property type="term" value="C:cytoplasm"/>
    <property type="evidence" value="ECO:0007669"/>
    <property type="project" value="TreeGrafter"/>
</dbReference>
<sequence length="269" mass="29915">MRDPPSTRVTVLISGEGSNLQALIDASTTTMPYLHIVRVISNKRNANGLNRAASASIPTAYHNLVSGKYQMPGERDPLLRTAAREKYDADLAGLVLADAPDIVVCAGWMHIVTPQFLDPLAARRVPVINLHPALPGMYDGINAIKRAYDDYVVGKLAGDETGIMIHYVISEVDRGEPIIVEKIKCRTPETLEELETRIHQEEHNIIVKGTALAITRLWEEKTKTTLREASSSTRLWDNPAQTPTTMRFGFNLRETLEVDDQDDSVRMSE</sequence>
<gene>
    <name evidence="11" type="ORF">QTJ16_006791</name>
</gene>
<dbReference type="PANTHER" id="PTHR43369:SF2">
    <property type="entry name" value="PHOSPHORIBOSYLGLYCINAMIDE FORMYLTRANSFERASE"/>
    <property type="match status" value="1"/>
</dbReference>
<comment type="catalytic activity">
    <reaction evidence="9">
        <text>N(1)-(5-phospho-beta-D-ribosyl)glycinamide + (6R)-10-formyltetrahydrofolate = N(2)-formyl-N(1)-(5-phospho-beta-D-ribosyl)glycinamide + (6S)-5,6,7,8-tetrahydrofolate + H(+)</text>
        <dbReference type="Rhea" id="RHEA:15053"/>
        <dbReference type="ChEBI" id="CHEBI:15378"/>
        <dbReference type="ChEBI" id="CHEBI:57453"/>
        <dbReference type="ChEBI" id="CHEBI:143788"/>
        <dbReference type="ChEBI" id="CHEBI:147286"/>
        <dbReference type="ChEBI" id="CHEBI:195366"/>
        <dbReference type="EC" id="2.1.2.2"/>
    </reaction>
</comment>
<keyword evidence="4" id="KW-0808">Transferase</keyword>
<reference evidence="11" key="1">
    <citation type="submission" date="2023-06" db="EMBL/GenBank/DDBJ databases">
        <title>Draft genome of Marssonina rosae.</title>
        <authorList>
            <person name="Cheng Q."/>
        </authorList>
    </citation>
    <scope>NUCLEOTIDE SEQUENCE</scope>
    <source>
        <strain evidence="11">R4</strain>
    </source>
</reference>
<comment type="similarity">
    <text evidence="6">Belongs to the GART family.</text>
</comment>
<dbReference type="EC" id="2.1.2.2" evidence="2"/>
<dbReference type="InterPro" id="IPR002376">
    <property type="entry name" value="Formyl_transf_N"/>
</dbReference>
<accession>A0AAD9W9Y2</accession>
<dbReference type="SUPFAM" id="SSF53328">
    <property type="entry name" value="Formyltransferase"/>
    <property type="match status" value="1"/>
</dbReference>
<proteinExistence type="inferred from homology"/>
<dbReference type="Gene3D" id="3.40.50.170">
    <property type="entry name" value="Formyl transferase, N-terminal domain"/>
    <property type="match status" value="1"/>
</dbReference>
<keyword evidence="12" id="KW-1185">Reference proteome</keyword>